<organism evidence="1 2">
    <name type="scientific">Dreissena polymorpha</name>
    <name type="common">Zebra mussel</name>
    <name type="synonym">Mytilus polymorpha</name>
    <dbReference type="NCBI Taxonomy" id="45954"/>
    <lineage>
        <taxon>Eukaryota</taxon>
        <taxon>Metazoa</taxon>
        <taxon>Spiralia</taxon>
        <taxon>Lophotrochozoa</taxon>
        <taxon>Mollusca</taxon>
        <taxon>Bivalvia</taxon>
        <taxon>Autobranchia</taxon>
        <taxon>Heteroconchia</taxon>
        <taxon>Euheterodonta</taxon>
        <taxon>Imparidentia</taxon>
        <taxon>Neoheterodontei</taxon>
        <taxon>Myida</taxon>
        <taxon>Dreissenoidea</taxon>
        <taxon>Dreissenidae</taxon>
        <taxon>Dreissena</taxon>
    </lineage>
</organism>
<dbReference type="Proteomes" id="UP000828390">
    <property type="component" value="Unassembled WGS sequence"/>
</dbReference>
<reference evidence="1" key="2">
    <citation type="submission" date="2020-11" db="EMBL/GenBank/DDBJ databases">
        <authorList>
            <person name="McCartney M.A."/>
            <person name="Auch B."/>
            <person name="Kono T."/>
            <person name="Mallez S."/>
            <person name="Becker A."/>
            <person name="Gohl D.M."/>
            <person name="Silverstein K.A.T."/>
            <person name="Koren S."/>
            <person name="Bechman K.B."/>
            <person name="Herman A."/>
            <person name="Abrahante J.E."/>
            <person name="Garbe J."/>
        </authorList>
    </citation>
    <scope>NUCLEOTIDE SEQUENCE</scope>
    <source>
        <strain evidence="1">Duluth1</strain>
        <tissue evidence="1">Whole animal</tissue>
    </source>
</reference>
<keyword evidence="2" id="KW-1185">Reference proteome</keyword>
<accession>A0A9D4FL12</accession>
<name>A0A9D4FL12_DREPO</name>
<protein>
    <submittedName>
        <fullName evidence="1">Uncharacterized protein</fullName>
    </submittedName>
</protein>
<comment type="caution">
    <text evidence="1">The sequence shown here is derived from an EMBL/GenBank/DDBJ whole genome shotgun (WGS) entry which is preliminary data.</text>
</comment>
<dbReference type="EMBL" id="JAIWYP010000007">
    <property type="protein sequence ID" value="KAH3800755.1"/>
    <property type="molecule type" value="Genomic_DNA"/>
</dbReference>
<dbReference type="AlphaFoldDB" id="A0A9D4FL12"/>
<reference evidence="1" key="1">
    <citation type="journal article" date="2019" name="bioRxiv">
        <title>The Genome of the Zebra Mussel, Dreissena polymorpha: A Resource for Invasive Species Research.</title>
        <authorList>
            <person name="McCartney M.A."/>
            <person name="Auch B."/>
            <person name="Kono T."/>
            <person name="Mallez S."/>
            <person name="Zhang Y."/>
            <person name="Obille A."/>
            <person name="Becker A."/>
            <person name="Abrahante J.E."/>
            <person name="Garbe J."/>
            <person name="Badalamenti J.P."/>
            <person name="Herman A."/>
            <person name="Mangelson H."/>
            <person name="Liachko I."/>
            <person name="Sullivan S."/>
            <person name="Sone E.D."/>
            <person name="Koren S."/>
            <person name="Silverstein K.A.T."/>
            <person name="Beckman K.B."/>
            <person name="Gohl D.M."/>
        </authorList>
    </citation>
    <scope>NUCLEOTIDE SEQUENCE</scope>
    <source>
        <strain evidence="1">Duluth1</strain>
        <tissue evidence="1">Whole animal</tissue>
    </source>
</reference>
<evidence type="ECO:0000313" key="2">
    <source>
        <dbReference type="Proteomes" id="UP000828390"/>
    </source>
</evidence>
<evidence type="ECO:0000313" key="1">
    <source>
        <dbReference type="EMBL" id="KAH3800755.1"/>
    </source>
</evidence>
<proteinExistence type="predicted"/>
<sequence length="72" mass="8284">MEKPILYRGVLPCQREENPRQDKTCGVRLATVRPRVQSPPWDLLQRHQVLVLGPENGLESVYISRRLSTQSS</sequence>
<gene>
    <name evidence="1" type="ORF">DPMN_154397</name>
</gene>